<dbReference type="InterPro" id="IPR027268">
    <property type="entry name" value="Peptidase_M4/M1_CTD_sf"/>
</dbReference>
<dbReference type="InterPro" id="IPR042097">
    <property type="entry name" value="Aminopeptidase_N-like_N_sf"/>
</dbReference>
<comment type="similarity">
    <text evidence="2">Belongs to the peptidase M1 family.</text>
</comment>
<dbReference type="GO" id="GO:0006508">
    <property type="term" value="P:proteolysis"/>
    <property type="evidence" value="ECO:0007669"/>
    <property type="project" value="UniProtKB-KW"/>
</dbReference>
<gene>
    <name evidence="10" type="ORF">BaRGS_00000382</name>
</gene>
<comment type="caution">
    <text evidence="10">The sequence shown here is derived from an EMBL/GenBank/DDBJ whole genome shotgun (WGS) entry which is preliminary data.</text>
</comment>
<dbReference type="PRINTS" id="PR00756">
    <property type="entry name" value="ALADIPTASE"/>
</dbReference>
<dbReference type="InterPro" id="IPR016024">
    <property type="entry name" value="ARM-type_fold"/>
</dbReference>
<dbReference type="Gene3D" id="2.60.40.1730">
    <property type="entry name" value="tricorn interacting facor f3 domain"/>
    <property type="match status" value="1"/>
</dbReference>
<evidence type="ECO:0000256" key="4">
    <source>
        <dbReference type="ARBA" id="ARBA00022723"/>
    </source>
</evidence>
<accession>A0ABD0MA74</accession>
<dbReference type="PANTHER" id="PTHR46627">
    <property type="entry name" value="AMINOPEPTIDASE O"/>
    <property type="match status" value="1"/>
</dbReference>
<dbReference type="Pfam" id="PF09127">
    <property type="entry name" value="Leuk-A4-hydro_C"/>
    <property type="match status" value="1"/>
</dbReference>
<dbReference type="Gene3D" id="1.25.40.320">
    <property type="entry name" value="Peptidase M1, leukotriene A4 hydrolase/aminopeptidase C-terminal domain"/>
    <property type="match status" value="1"/>
</dbReference>
<feature type="compositionally biased region" description="Polar residues" evidence="8">
    <location>
        <begin position="519"/>
        <end position="529"/>
    </location>
</feature>
<dbReference type="AlphaFoldDB" id="A0ABD0MA74"/>
<evidence type="ECO:0000313" key="10">
    <source>
        <dbReference type="EMBL" id="KAK7508143.1"/>
    </source>
</evidence>
<comment type="cofactor">
    <cofactor evidence="1">
        <name>Zn(2+)</name>
        <dbReference type="ChEBI" id="CHEBI:29105"/>
    </cofactor>
</comment>
<feature type="compositionally biased region" description="Basic and acidic residues" evidence="8">
    <location>
        <begin position="144"/>
        <end position="155"/>
    </location>
</feature>
<evidence type="ECO:0000256" key="7">
    <source>
        <dbReference type="ARBA" id="ARBA00023049"/>
    </source>
</evidence>
<protein>
    <recommendedName>
        <fullName evidence="9">Peptidase M1 leukotriene A4 hydrolase/aminopeptidase C-terminal domain-containing protein</fullName>
    </recommendedName>
</protein>
<proteinExistence type="inferred from homology"/>
<name>A0ABD0MA74_9CAEN</name>
<keyword evidence="11" id="KW-1185">Reference proteome</keyword>
<dbReference type="SMART" id="SM01263">
    <property type="entry name" value="Leuk-A4-hydro_C"/>
    <property type="match status" value="1"/>
</dbReference>
<feature type="region of interest" description="Disordered" evidence="8">
    <location>
        <begin position="519"/>
        <end position="542"/>
    </location>
</feature>
<dbReference type="SUPFAM" id="SSF48371">
    <property type="entry name" value="ARM repeat"/>
    <property type="match status" value="1"/>
</dbReference>
<keyword evidence="5" id="KW-0378">Hydrolase</keyword>
<dbReference type="Pfam" id="PF01433">
    <property type="entry name" value="Peptidase_M1"/>
    <property type="match status" value="1"/>
</dbReference>
<evidence type="ECO:0000256" key="2">
    <source>
        <dbReference type="ARBA" id="ARBA00010136"/>
    </source>
</evidence>
<dbReference type="Proteomes" id="UP001519460">
    <property type="component" value="Unassembled WGS sequence"/>
</dbReference>
<evidence type="ECO:0000313" key="11">
    <source>
        <dbReference type="Proteomes" id="UP001519460"/>
    </source>
</evidence>
<dbReference type="InterPro" id="IPR033577">
    <property type="entry name" value="AOPep"/>
</dbReference>
<reference evidence="10 11" key="1">
    <citation type="journal article" date="2023" name="Sci. Data">
        <title>Genome assembly of the Korean intertidal mud-creeper Batillaria attramentaria.</title>
        <authorList>
            <person name="Patra A.K."/>
            <person name="Ho P.T."/>
            <person name="Jun S."/>
            <person name="Lee S.J."/>
            <person name="Kim Y."/>
            <person name="Won Y.J."/>
        </authorList>
    </citation>
    <scope>NUCLEOTIDE SEQUENCE [LARGE SCALE GENOMIC DNA]</scope>
    <source>
        <strain evidence="10">Wonlab-2016</strain>
    </source>
</reference>
<dbReference type="Gene3D" id="1.10.390.10">
    <property type="entry name" value="Neutral Protease Domain 2"/>
    <property type="match status" value="1"/>
</dbReference>
<dbReference type="SUPFAM" id="SSF55486">
    <property type="entry name" value="Metalloproteases ('zincins'), catalytic domain"/>
    <property type="match status" value="1"/>
</dbReference>
<dbReference type="SUPFAM" id="SSF63737">
    <property type="entry name" value="Leukotriene A4 hydrolase N-terminal domain"/>
    <property type="match status" value="1"/>
</dbReference>
<sequence>MASANTGKDLPMSANTKDITVKHFVLDLTCKMGERILEGSIVLFCCPAQHGCSSACPSNINTGDGYTRRTGCQDSCLNAHMSDVSDGNAEHANRAPRMQSDCAYGTHTSHSAHGAHDNSLLLDISDSGPVRTEMSTHTDSGQKYSEHNLENDHSKVSGSANATAQEHMFNMVLDCYQLDIHKVEGIFLCEQYKMLLQTECEVLATQLTEGKLTVESIQQRRQVMSFSVEEHCVRVCVDGVQSVKDFPNAVQIWYSTKPDGPSLRWTTDQDGNPCVFTIGHFLSNRSLFPSQDVPSALPTWQATVTVELNYTVLMTGDFEPEITSIGESRKFAFYTNFPMPSCTFAIAVGSWNCEVLTTPSQQTAECLTVPPVRLFSPACVQETATALLAWYLPLCFLEVQSMLGAYPFHRLDILIVPACFDSLGMANPSLLFLSQSVLCPDGSMCVRVAHELCHTWFGLVIGPLDWTEEWLTEGFCTYLEDMLHAKVCQMGEKAEEYLRLRKELNLRVLKGELENTDQELQSLRPNQGKASDPSEGTGETRFLKNGMNPEKKFMQVHYLKGYFLLHALEDAVGRVKFLSFLKDYVQTFIYQLVTSQDFLQMFFQQFHSELNGTALTLNGINATWLDCPGMPELTPTQVILLFDQLLKEERLPGLVLELLRDTHGTHLLNPEVCHRWCELVIKHKHRKCYPAVREFFIQHQAMGVYLYGEAMIYKCPEMMKIARTCFLQLQHDMPDAVVETVSAMLFPK</sequence>
<dbReference type="GO" id="GO:0046872">
    <property type="term" value="F:metal ion binding"/>
    <property type="evidence" value="ECO:0007669"/>
    <property type="project" value="UniProtKB-KW"/>
</dbReference>
<evidence type="ECO:0000256" key="5">
    <source>
        <dbReference type="ARBA" id="ARBA00022801"/>
    </source>
</evidence>
<evidence type="ECO:0000256" key="3">
    <source>
        <dbReference type="ARBA" id="ARBA00022670"/>
    </source>
</evidence>
<keyword evidence="6" id="KW-0862">Zinc</keyword>
<dbReference type="InterPro" id="IPR014782">
    <property type="entry name" value="Peptidase_M1_dom"/>
</dbReference>
<dbReference type="InterPro" id="IPR015211">
    <property type="entry name" value="Peptidase_M1_C"/>
</dbReference>
<dbReference type="EMBL" id="JACVVK020000002">
    <property type="protein sequence ID" value="KAK7508143.1"/>
    <property type="molecule type" value="Genomic_DNA"/>
</dbReference>
<dbReference type="PANTHER" id="PTHR46627:SF1">
    <property type="entry name" value="AMINOPEPTIDASE O"/>
    <property type="match status" value="1"/>
</dbReference>
<dbReference type="GO" id="GO:0008237">
    <property type="term" value="F:metallopeptidase activity"/>
    <property type="evidence" value="ECO:0007669"/>
    <property type="project" value="UniProtKB-KW"/>
</dbReference>
<dbReference type="InterPro" id="IPR001930">
    <property type="entry name" value="Peptidase_M1"/>
</dbReference>
<feature type="region of interest" description="Disordered" evidence="8">
    <location>
        <begin position="128"/>
        <end position="159"/>
    </location>
</feature>
<keyword evidence="4" id="KW-0479">Metal-binding</keyword>
<evidence type="ECO:0000256" key="1">
    <source>
        <dbReference type="ARBA" id="ARBA00001947"/>
    </source>
</evidence>
<evidence type="ECO:0000256" key="6">
    <source>
        <dbReference type="ARBA" id="ARBA00022833"/>
    </source>
</evidence>
<keyword evidence="7" id="KW-0482">Metalloprotease</keyword>
<organism evidence="10 11">
    <name type="scientific">Batillaria attramentaria</name>
    <dbReference type="NCBI Taxonomy" id="370345"/>
    <lineage>
        <taxon>Eukaryota</taxon>
        <taxon>Metazoa</taxon>
        <taxon>Spiralia</taxon>
        <taxon>Lophotrochozoa</taxon>
        <taxon>Mollusca</taxon>
        <taxon>Gastropoda</taxon>
        <taxon>Caenogastropoda</taxon>
        <taxon>Sorbeoconcha</taxon>
        <taxon>Cerithioidea</taxon>
        <taxon>Batillariidae</taxon>
        <taxon>Batillaria</taxon>
    </lineage>
</organism>
<feature type="compositionally biased region" description="Polar residues" evidence="8">
    <location>
        <begin position="133"/>
        <end position="143"/>
    </location>
</feature>
<dbReference type="InterPro" id="IPR038502">
    <property type="entry name" value="M1_LTA-4_hydro/amino_C_sf"/>
</dbReference>
<dbReference type="Gene3D" id="3.30.2010.30">
    <property type="match status" value="1"/>
</dbReference>
<evidence type="ECO:0000256" key="8">
    <source>
        <dbReference type="SAM" id="MobiDB-lite"/>
    </source>
</evidence>
<evidence type="ECO:0000259" key="9">
    <source>
        <dbReference type="SMART" id="SM01263"/>
    </source>
</evidence>
<keyword evidence="3" id="KW-0645">Protease</keyword>
<feature type="domain" description="Peptidase M1 leukotriene A4 hydrolase/aminopeptidase C-terminal" evidence="9">
    <location>
        <begin position="614"/>
        <end position="745"/>
    </location>
</feature>